<protein>
    <recommendedName>
        <fullName evidence="4">Peptidoglycan binding-like domain-containing protein</fullName>
    </recommendedName>
</protein>
<name>A0A512NH27_9HYPH</name>
<organism evidence="2 3">
    <name type="scientific">Reyranella soli</name>
    <dbReference type="NCBI Taxonomy" id="1230389"/>
    <lineage>
        <taxon>Bacteria</taxon>
        <taxon>Pseudomonadati</taxon>
        <taxon>Pseudomonadota</taxon>
        <taxon>Alphaproteobacteria</taxon>
        <taxon>Hyphomicrobiales</taxon>
        <taxon>Reyranellaceae</taxon>
        <taxon>Reyranella</taxon>
    </lineage>
</organism>
<accession>A0A512NH27</accession>
<gene>
    <name evidence="2" type="ORF">RSO01_54330</name>
</gene>
<dbReference type="AlphaFoldDB" id="A0A512NH27"/>
<reference evidence="2 3" key="1">
    <citation type="submission" date="2019-07" db="EMBL/GenBank/DDBJ databases">
        <title>Whole genome shotgun sequence of Reyranella soli NBRC 108950.</title>
        <authorList>
            <person name="Hosoyama A."/>
            <person name="Uohara A."/>
            <person name="Ohji S."/>
            <person name="Ichikawa N."/>
        </authorList>
    </citation>
    <scope>NUCLEOTIDE SEQUENCE [LARGE SCALE GENOMIC DNA]</scope>
    <source>
        <strain evidence="2 3">NBRC 108950</strain>
    </source>
</reference>
<evidence type="ECO:0000256" key="1">
    <source>
        <dbReference type="SAM" id="SignalP"/>
    </source>
</evidence>
<comment type="caution">
    <text evidence="2">The sequence shown here is derived from an EMBL/GenBank/DDBJ whole genome shotgun (WGS) entry which is preliminary data.</text>
</comment>
<evidence type="ECO:0008006" key="4">
    <source>
        <dbReference type="Google" id="ProtNLM"/>
    </source>
</evidence>
<dbReference type="OrthoDB" id="6810892at2"/>
<feature type="chain" id="PRO_5022134632" description="Peptidoglycan binding-like domain-containing protein" evidence="1">
    <location>
        <begin position="29"/>
        <end position="175"/>
    </location>
</feature>
<dbReference type="Proteomes" id="UP000321058">
    <property type="component" value="Unassembled WGS sequence"/>
</dbReference>
<evidence type="ECO:0000313" key="2">
    <source>
        <dbReference type="EMBL" id="GEP58267.1"/>
    </source>
</evidence>
<keyword evidence="3" id="KW-1185">Reference proteome</keyword>
<feature type="signal peptide" evidence="1">
    <location>
        <begin position="1"/>
        <end position="28"/>
    </location>
</feature>
<dbReference type="RefSeq" id="WP_147153337.1">
    <property type="nucleotide sequence ID" value="NZ_BKAJ01000097.1"/>
</dbReference>
<proteinExistence type="predicted"/>
<evidence type="ECO:0000313" key="3">
    <source>
        <dbReference type="Proteomes" id="UP000321058"/>
    </source>
</evidence>
<keyword evidence="1" id="KW-0732">Signal</keyword>
<dbReference type="EMBL" id="BKAJ01000097">
    <property type="protein sequence ID" value="GEP58267.1"/>
    <property type="molecule type" value="Genomic_DNA"/>
</dbReference>
<sequence>MPIPSASLRVFGRTAATLGMLLCSAVQAQTMGVFPYRWNDGPPADAITPADIREALVWTGHLDFFFKGELSVAVRKGTQAWQKSKGYQQTDRLSDEQTAQLVKDALKERDSVGWSILRDPAVGFAIGVPTKLASFGTPHIDGSTLYYYAAGTITQSIAFIPAIRPARPWAATILL</sequence>